<dbReference type="GeneID" id="25266306"/>
<reference evidence="11 12" key="1">
    <citation type="submission" date="2014-05" db="EMBL/GenBank/DDBJ databases">
        <title>Draft genome sequence of a rare smut relative, Tilletiaria anomala UBC 951.</title>
        <authorList>
            <consortium name="DOE Joint Genome Institute"/>
            <person name="Toome M."/>
            <person name="Kuo A."/>
            <person name="Henrissat B."/>
            <person name="Lipzen A."/>
            <person name="Tritt A."/>
            <person name="Yoshinaga Y."/>
            <person name="Zane M."/>
            <person name="Barry K."/>
            <person name="Grigoriev I.V."/>
            <person name="Spatafora J.W."/>
            <person name="Aimea M.C."/>
        </authorList>
    </citation>
    <scope>NUCLEOTIDE SEQUENCE [LARGE SCALE GENOMIC DNA]</scope>
    <source>
        <strain evidence="11 12">UBC 951</strain>
    </source>
</reference>
<name>A0A066WQ20_TILAU</name>
<keyword evidence="5 10" id="KW-0812">Transmembrane</keyword>
<dbReference type="EMBL" id="JMSN01000004">
    <property type="protein sequence ID" value="KDN53104.1"/>
    <property type="molecule type" value="Genomic_DNA"/>
</dbReference>
<dbReference type="UniPathway" id="UPA00196"/>
<dbReference type="InterPro" id="IPR040039">
    <property type="entry name" value="PIGX"/>
</dbReference>
<evidence type="ECO:0000256" key="4">
    <source>
        <dbReference type="ARBA" id="ARBA00022502"/>
    </source>
</evidence>
<keyword evidence="12" id="KW-1185">Reference proteome</keyword>
<dbReference type="GO" id="GO:0006506">
    <property type="term" value="P:GPI anchor biosynthetic process"/>
    <property type="evidence" value="ECO:0007669"/>
    <property type="project" value="UniProtKB-UniPathway"/>
</dbReference>
<protein>
    <recommendedName>
        <fullName evidence="10">Protein PBN1</fullName>
    </recommendedName>
</protein>
<dbReference type="RefSeq" id="XP_013245943.1">
    <property type="nucleotide sequence ID" value="XM_013390489.1"/>
</dbReference>
<keyword evidence="9" id="KW-0325">Glycoprotein</keyword>
<dbReference type="HOGENOM" id="CLU_674706_0_0_1"/>
<comment type="function">
    <text evidence="10">Required for proper folding and/or the stability of a subset of proteins in the endoplasmic reticulum. Component of glycosylphosphatidylinositol-mannosyltransferase 1 which transfers the first of the 4 mannoses in the GPI-anchor precursors during GPI-anchor biosynthesis. Probably acts by stabilizing the mannosyltransferase GPI14.</text>
</comment>
<dbReference type="InParanoid" id="A0A066WQ20"/>
<evidence type="ECO:0000256" key="3">
    <source>
        <dbReference type="ARBA" id="ARBA00010345"/>
    </source>
</evidence>
<evidence type="ECO:0000256" key="8">
    <source>
        <dbReference type="ARBA" id="ARBA00023136"/>
    </source>
</evidence>
<comment type="caution">
    <text evidence="11">The sequence shown here is derived from an EMBL/GenBank/DDBJ whole genome shotgun (WGS) entry which is preliminary data.</text>
</comment>
<feature type="transmembrane region" description="Helical" evidence="10">
    <location>
        <begin position="365"/>
        <end position="385"/>
    </location>
</feature>
<gene>
    <name evidence="11" type="ORF">K437DRAFT_271892</name>
</gene>
<evidence type="ECO:0000256" key="2">
    <source>
        <dbReference type="ARBA" id="ARBA00004687"/>
    </source>
</evidence>
<organism evidence="11 12">
    <name type="scientific">Tilletiaria anomala (strain ATCC 24038 / CBS 436.72 / UBC 951)</name>
    <dbReference type="NCBI Taxonomy" id="1037660"/>
    <lineage>
        <taxon>Eukaryota</taxon>
        <taxon>Fungi</taxon>
        <taxon>Dikarya</taxon>
        <taxon>Basidiomycota</taxon>
        <taxon>Ustilaginomycotina</taxon>
        <taxon>Exobasidiomycetes</taxon>
        <taxon>Georgefischeriales</taxon>
        <taxon>Tilletiariaceae</taxon>
        <taxon>Tilletiaria</taxon>
    </lineage>
</organism>
<keyword evidence="4 10" id="KW-0337">GPI-anchor biosynthesis</keyword>
<dbReference type="GO" id="GO:0005789">
    <property type="term" value="C:endoplasmic reticulum membrane"/>
    <property type="evidence" value="ECO:0007669"/>
    <property type="project" value="UniProtKB-SubCell"/>
</dbReference>
<sequence length="408" mass="45353">MLLVDAHGHACIPWISASADSPCTTVIEQRLRFLSRYLRSRTHQKATQCTAMAESRPPRFSLDNVPSQHPKVRLEVSGADLEAPEGCTPYVLVQLSPALFVDPYELPPYRSLSEERDPSTSVFVSVTQVHIFGKTELESAVGWTDPKGARRKIAARRAPRSGADLPHSHALSSEASQVLFQLDLKDPANPQPYSFKDTMDALLHLKMSPKPTRKQQSASELARVHTLHLPLHTRYIPPVQENAGVSASAPLPDWKLLIKQVMDLRKGNYENVELPEPQYIYSCIGEPSYEETFKMDRGWKYIQPSDLLQNAWAQYKLSPPLPASTNPNNHRLLARTQLGTGILSLPPADGWTLPIPRGDASLTTLTQLITASVIGLTALYAFLSIRSSVSQVERSEALLRKRAESKSQ</sequence>
<evidence type="ECO:0000256" key="10">
    <source>
        <dbReference type="RuleBase" id="RU366056"/>
    </source>
</evidence>
<dbReference type="AlphaFoldDB" id="A0A066WQ20"/>
<dbReference type="InterPro" id="IPR013233">
    <property type="entry name" value="PIG-X/PBN1"/>
</dbReference>
<evidence type="ECO:0000313" key="12">
    <source>
        <dbReference type="Proteomes" id="UP000027361"/>
    </source>
</evidence>
<comment type="pathway">
    <text evidence="2 10">Glycolipid biosynthesis; glycosylphosphatidylinositol-anchor biosynthesis.</text>
</comment>
<evidence type="ECO:0000256" key="5">
    <source>
        <dbReference type="ARBA" id="ARBA00022692"/>
    </source>
</evidence>
<evidence type="ECO:0000256" key="9">
    <source>
        <dbReference type="ARBA" id="ARBA00023180"/>
    </source>
</evidence>
<comment type="similarity">
    <text evidence="3 10">Belongs to the PIGX family.</text>
</comment>
<keyword evidence="7 10" id="KW-1133">Transmembrane helix</keyword>
<evidence type="ECO:0000256" key="6">
    <source>
        <dbReference type="ARBA" id="ARBA00022824"/>
    </source>
</evidence>
<evidence type="ECO:0000256" key="1">
    <source>
        <dbReference type="ARBA" id="ARBA00004389"/>
    </source>
</evidence>
<accession>A0A066WQ20</accession>
<keyword evidence="8 10" id="KW-0472">Membrane</keyword>
<proteinExistence type="inferred from homology"/>
<dbReference type="PANTHER" id="PTHR28650">
    <property type="entry name" value="PHOSPHATIDYLINOSITOL-GLYCAN BIOSYNTHESIS CLASS X PROTEIN"/>
    <property type="match status" value="1"/>
</dbReference>
<dbReference type="Proteomes" id="UP000027361">
    <property type="component" value="Unassembled WGS sequence"/>
</dbReference>
<dbReference type="PANTHER" id="PTHR28650:SF1">
    <property type="entry name" value="PHOSPHATIDYLINOSITOL-GLYCAN BIOSYNTHESIS CLASS X PROTEIN"/>
    <property type="match status" value="1"/>
</dbReference>
<evidence type="ECO:0000256" key="7">
    <source>
        <dbReference type="ARBA" id="ARBA00022989"/>
    </source>
</evidence>
<dbReference type="OrthoDB" id="3357031at2759"/>
<comment type="subcellular location">
    <subcellularLocation>
        <location evidence="1 10">Endoplasmic reticulum membrane</location>
        <topology evidence="1 10">Single-pass membrane protein</topology>
    </subcellularLocation>
</comment>
<keyword evidence="6 10" id="KW-0256">Endoplasmic reticulum</keyword>
<evidence type="ECO:0000313" key="11">
    <source>
        <dbReference type="EMBL" id="KDN53104.1"/>
    </source>
</evidence>
<dbReference type="Pfam" id="PF08320">
    <property type="entry name" value="PIG-X"/>
    <property type="match status" value="1"/>
</dbReference>